<dbReference type="PANTHER" id="PTHR23322">
    <property type="entry name" value="FAS-ASSOCIATED PROTEIN"/>
    <property type="match status" value="1"/>
</dbReference>
<protein>
    <recommendedName>
        <fullName evidence="3">UBX domain-containing protein</fullName>
    </recommendedName>
</protein>
<dbReference type="EMBL" id="JAGTXO010000010">
    <property type="protein sequence ID" value="KAG8465588.1"/>
    <property type="molecule type" value="Genomic_DNA"/>
</dbReference>
<dbReference type="Proteomes" id="UP000751190">
    <property type="component" value="Unassembled WGS sequence"/>
</dbReference>
<dbReference type="SUPFAM" id="SSF54236">
    <property type="entry name" value="Ubiquitin-like"/>
    <property type="match status" value="1"/>
</dbReference>
<evidence type="ECO:0000256" key="2">
    <source>
        <dbReference type="SAM" id="MobiDB-lite"/>
    </source>
</evidence>
<evidence type="ECO:0000313" key="5">
    <source>
        <dbReference type="Proteomes" id="UP000751190"/>
    </source>
</evidence>
<dbReference type="Pfam" id="PF14555">
    <property type="entry name" value="UBA_4"/>
    <property type="match status" value="1"/>
</dbReference>
<name>A0A8J5XEQ5_DIALT</name>
<feature type="region of interest" description="Disordered" evidence="2">
    <location>
        <begin position="285"/>
        <end position="349"/>
    </location>
</feature>
<proteinExistence type="predicted"/>
<dbReference type="InterPro" id="IPR003903">
    <property type="entry name" value="UIM_dom"/>
</dbReference>
<dbReference type="InterPro" id="IPR029071">
    <property type="entry name" value="Ubiquitin-like_domsf"/>
</dbReference>
<dbReference type="OrthoDB" id="1920064at2759"/>
<comment type="caution">
    <text evidence="4">The sequence shown here is derived from an EMBL/GenBank/DDBJ whole genome shotgun (WGS) entry which is preliminary data.</text>
</comment>
<evidence type="ECO:0000259" key="3">
    <source>
        <dbReference type="PROSITE" id="PS50033"/>
    </source>
</evidence>
<dbReference type="InterPro" id="IPR050730">
    <property type="entry name" value="UBX_domain-protein"/>
</dbReference>
<dbReference type="Pfam" id="PF00789">
    <property type="entry name" value="UBX"/>
    <property type="match status" value="1"/>
</dbReference>
<reference evidence="4" key="1">
    <citation type="submission" date="2021-05" db="EMBL/GenBank/DDBJ databases">
        <title>The genome of the haptophyte Pavlova lutheri (Diacronema luteri, Pavlovales) - a model for lipid biosynthesis in eukaryotic algae.</title>
        <authorList>
            <person name="Hulatt C.J."/>
            <person name="Posewitz M.C."/>
        </authorList>
    </citation>
    <scope>NUCLEOTIDE SEQUENCE</scope>
    <source>
        <strain evidence="4">NIVA-4/92</strain>
    </source>
</reference>
<dbReference type="Gene3D" id="1.10.8.10">
    <property type="entry name" value="DNA helicase RuvA subunit, C-terminal domain"/>
    <property type="match status" value="1"/>
</dbReference>
<dbReference type="Gene3D" id="3.10.20.90">
    <property type="entry name" value="Phosphatidylinositol 3-kinase Catalytic Subunit, Chain A, domain 1"/>
    <property type="match status" value="1"/>
</dbReference>
<evidence type="ECO:0000256" key="1">
    <source>
        <dbReference type="SAM" id="Coils"/>
    </source>
</evidence>
<accession>A0A8J5XEQ5</accession>
<dbReference type="CDD" id="cd01767">
    <property type="entry name" value="UBX"/>
    <property type="match status" value="1"/>
</dbReference>
<feature type="region of interest" description="Disordered" evidence="2">
    <location>
        <begin position="159"/>
        <end position="189"/>
    </location>
</feature>
<evidence type="ECO:0000313" key="4">
    <source>
        <dbReference type="EMBL" id="KAG8465588.1"/>
    </source>
</evidence>
<gene>
    <name evidence="4" type="ORF">KFE25_002895</name>
</gene>
<organism evidence="4 5">
    <name type="scientific">Diacronema lutheri</name>
    <name type="common">Unicellular marine alga</name>
    <name type="synonym">Monochrysis lutheri</name>
    <dbReference type="NCBI Taxonomy" id="2081491"/>
    <lineage>
        <taxon>Eukaryota</taxon>
        <taxon>Haptista</taxon>
        <taxon>Haptophyta</taxon>
        <taxon>Pavlovophyceae</taxon>
        <taxon>Pavlovales</taxon>
        <taxon>Pavlovaceae</taxon>
        <taxon>Diacronema</taxon>
    </lineage>
</organism>
<dbReference type="InterPro" id="IPR001012">
    <property type="entry name" value="UBX_dom"/>
</dbReference>
<keyword evidence="1" id="KW-0175">Coiled coil</keyword>
<sequence length="529" mass="54987">MAEGDHGDMVGEFMQITGLSDETTCRGLLEAFNWDVENAASAYFDDAHGVTQSPTAARVAAESAAPMGVHRPPERLVDPMGMSNESDEGDENFSMPMAGLGRRDSSVGGARPIDIGGDDGDDDDDEVDVMRSTLFSGGFPAGMSTASLAARAAAAAATAANGRGGSLPSARPYDGDAVGGGADGLPSDEEQLQRVLAESAQDSWLARAAAAADRAVGDAPDVAHQLEHALATSQQAFSREEERLFARAVAMSKQVAARGGGTEDDPLDLDDEHDPALLAAMEASVQPGDGGGERAFRELHGGSGSEPPGAGAHNPIDADAELAASLAGGDDDEDGFAQHFAHPGGPEASYAQAARRAASVLQPASARELLLREQQREYDASLALDRARDESVAAEDARARAEAASAEAAARALAEAAEAAQRQGEARLAAERARLTAEPLAGADGVVTVAVRLPEGGRIMRRFEKAQSVSLLYDWVHVAWADLSGLAAVPPRFTVVSHMPRKAHDDRSATLAESGLSDRQCALFVEPHE</sequence>
<feature type="coiled-coil region" evidence="1">
    <location>
        <begin position="384"/>
        <end position="423"/>
    </location>
</feature>
<keyword evidence="5" id="KW-1185">Reference proteome</keyword>
<dbReference type="InterPro" id="IPR009060">
    <property type="entry name" value="UBA-like_sf"/>
</dbReference>
<dbReference type="GO" id="GO:0043130">
    <property type="term" value="F:ubiquitin binding"/>
    <property type="evidence" value="ECO:0007669"/>
    <property type="project" value="TreeGrafter"/>
</dbReference>
<feature type="domain" description="UBX" evidence="3">
    <location>
        <begin position="442"/>
        <end position="524"/>
    </location>
</feature>
<dbReference type="PROSITE" id="PS50033">
    <property type="entry name" value="UBX"/>
    <property type="match status" value="1"/>
</dbReference>
<dbReference type="CDD" id="cd14273">
    <property type="entry name" value="UBA_TAP-C_like"/>
    <property type="match status" value="1"/>
</dbReference>
<feature type="compositionally biased region" description="Basic and acidic residues" evidence="2">
    <location>
        <begin position="291"/>
        <end position="300"/>
    </location>
</feature>
<dbReference type="AlphaFoldDB" id="A0A8J5XEQ5"/>
<dbReference type="SUPFAM" id="SSF46934">
    <property type="entry name" value="UBA-like"/>
    <property type="match status" value="1"/>
</dbReference>
<dbReference type="SMART" id="SM00726">
    <property type="entry name" value="UIM"/>
    <property type="match status" value="2"/>
</dbReference>
<feature type="region of interest" description="Disordered" evidence="2">
    <location>
        <begin position="102"/>
        <end position="124"/>
    </location>
</feature>